<evidence type="ECO:0000313" key="8">
    <source>
        <dbReference type="Proteomes" id="UP000007753"/>
    </source>
</evidence>
<dbReference type="Proteomes" id="UP000007753">
    <property type="component" value="Chromosome 1"/>
</dbReference>
<evidence type="ECO:0000256" key="2">
    <source>
        <dbReference type="ARBA" id="ARBA00022692"/>
    </source>
</evidence>
<dbReference type="EMBL" id="AP010803">
    <property type="protein sequence ID" value="BAI96325.1"/>
    <property type="molecule type" value="Genomic_DNA"/>
</dbReference>
<sequence>MTFPRHPRYSRPMACQRLKSWASALKLDIMALWIAARDSRTPLLAKLVAAGVAGFALSPVDLIPDFIPILGYLDDLIILPLGIALAIRLIPPPLMAQFRAEARRLSDRPQSRAAMAVILLLWLGSGLALSLCATLWIARRTH</sequence>
<keyword evidence="8" id="KW-1185">Reference proteome</keyword>
<keyword evidence="4 5" id="KW-0472">Membrane</keyword>
<feature type="transmembrane region" description="Helical" evidence="5">
    <location>
        <begin position="113"/>
        <end position="138"/>
    </location>
</feature>
<feature type="domain" description="DUF1232" evidence="6">
    <location>
        <begin position="45"/>
        <end position="81"/>
    </location>
</feature>
<dbReference type="Pfam" id="PF06803">
    <property type="entry name" value="DUF1232"/>
    <property type="match status" value="1"/>
</dbReference>
<feature type="transmembrane region" description="Helical" evidence="5">
    <location>
        <begin position="69"/>
        <end position="90"/>
    </location>
</feature>
<accession>D4Z143</accession>
<reference evidence="7 8" key="1">
    <citation type="journal article" date="2010" name="J. Bacteriol.">
        <title>Complete genome sequence of the representative gamma-hexachlorocyclohexane-degrading bacterium Sphingobium japonicum UT26.</title>
        <authorList>
            <person name="Nagata Y."/>
            <person name="Ohtsubo Y."/>
            <person name="Endo R."/>
            <person name="Ichikawa N."/>
            <person name="Ankai A."/>
            <person name="Oguchi A."/>
            <person name="Fukui S."/>
            <person name="Fujita N."/>
            <person name="Tsuda M."/>
        </authorList>
    </citation>
    <scope>NUCLEOTIDE SEQUENCE [LARGE SCALE GENOMIC DNA]</scope>
    <source>
        <strain evidence="8">DSM 16413 / CCM 7287 / MTCC 6362 / UT26 / NBRC 101211 / UT26S</strain>
    </source>
</reference>
<dbReference type="GO" id="GO:0012505">
    <property type="term" value="C:endomembrane system"/>
    <property type="evidence" value="ECO:0007669"/>
    <property type="project" value="UniProtKB-SubCell"/>
</dbReference>
<comment type="subcellular location">
    <subcellularLocation>
        <location evidence="1">Endomembrane system</location>
        <topology evidence="1">Multi-pass membrane protein</topology>
    </subcellularLocation>
</comment>
<evidence type="ECO:0000256" key="4">
    <source>
        <dbReference type="ARBA" id="ARBA00023136"/>
    </source>
</evidence>
<keyword evidence="2 5" id="KW-0812">Transmembrane</keyword>
<dbReference type="AlphaFoldDB" id="D4Z143"/>
<dbReference type="eggNOG" id="COG3339">
    <property type="taxonomic scope" value="Bacteria"/>
</dbReference>
<evidence type="ECO:0000256" key="5">
    <source>
        <dbReference type="SAM" id="Phobius"/>
    </source>
</evidence>
<dbReference type="STRING" id="452662.SJA_C1-14910"/>
<dbReference type="HOGENOM" id="CLU_139031_0_0_5"/>
<evidence type="ECO:0000259" key="6">
    <source>
        <dbReference type="Pfam" id="PF06803"/>
    </source>
</evidence>
<proteinExistence type="predicted"/>
<organism evidence="7 8">
    <name type="scientific">Sphingobium indicum (strain DSM 16413 / CCM 7287 / MTCC 6362 / UT26 / NBRC 101211 / UT26S)</name>
    <name type="common">Sphingobium japonicum</name>
    <dbReference type="NCBI Taxonomy" id="452662"/>
    <lineage>
        <taxon>Bacteria</taxon>
        <taxon>Pseudomonadati</taxon>
        <taxon>Pseudomonadota</taxon>
        <taxon>Alphaproteobacteria</taxon>
        <taxon>Sphingomonadales</taxon>
        <taxon>Sphingomonadaceae</taxon>
        <taxon>Sphingobium</taxon>
    </lineage>
</organism>
<gene>
    <name evidence="7" type="ordered locus">SJA_C1-14910</name>
</gene>
<evidence type="ECO:0000313" key="7">
    <source>
        <dbReference type="EMBL" id="BAI96325.1"/>
    </source>
</evidence>
<dbReference type="KEGG" id="sjp:SJA_C1-14910"/>
<keyword evidence="3 5" id="KW-1133">Transmembrane helix</keyword>
<protein>
    <recommendedName>
        <fullName evidence="6">DUF1232 domain-containing protein</fullName>
    </recommendedName>
</protein>
<evidence type="ECO:0000256" key="1">
    <source>
        <dbReference type="ARBA" id="ARBA00004127"/>
    </source>
</evidence>
<dbReference type="InterPro" id="IPR010652">
    <property type="entry name" value="DUF1232"/>
</dbReference>
<name>D4Z143_SPHIU</name>
<feature type="transmembrane region" description="Helical" evidence="5">
    <location>
        <begin position="43"/>
        <end position="63"/>
    </location>
</feature>
<evidence type="ECO:0000256" key="3">
    <source>
        <dbReference type="ARBA" id="ARBA00022989"/>
    </source>
</evidence>